<evidence type="ECO:0000313" key="2">
    <source>
        <dbReference type="EMBL" id="MFD0856064.1"/>
    </source>
</evidence>
<comment type="caution">
    <text evidence="2">The sequence shown here is derived from an EMBL/GenBank/DDBJ whole genome shotgun (WGS) entry which is preliminary data.</text>
</comment>
<sequence length="203" mass="22862">MHSQTLRASASEVAAMVEGAIRHGTTMKVEGNYVDSHGQSEIGFGITRPIRWDIIANNYDQVIKYATAIRTRTASTEAILSRFTRSASHPAYQAMLEIGRAQRTCFVARYLRDRDLQREIEEGLNVVESWNAANSVIYYGKGAEISTNRREEVEMGALCLRILRASLVYVNTLMLQDVLAEPAWADRLTPADRRGLTPLFWSH</sequence>
<dbReference type="EMBL" id="JBHTIR010003937">
    <property type="protein sequence ID" value="MFD0856064.1"/>
    <property type="molecule type" value="Genomic_DNA"/>
</dbReference>
<keyword evidence="3" id="KW-1185">Reference proteome</keyword>
<dbReference type="InterPro" id="IPR002513">
    <property type="entry name" value="Tn3_Tnp_DDE_dom"/>
</dbReference>
<reference evidence="3" key="1">
    <citation type="journal article" date="2019" name="Int. J. Syst. Evol. Microbiol.">
        <title>The Global Catalogue of Microorganisms (GCM) 10K type strain sequencing project: providing services to taxonomists for standard genome sequencing and annotation.</title>
        <authorList>
            <consortium name="The Broad Institute Genomics Platform"/>
            <consortium name="The Broad Institute Genome Sequencing Center for Infectious Disease"/>
            <person name="Wu L."/>
            <person name="Ma J."/>
        </authorList>
    </citation>
    <scope>NUCLEOTIDE SEQUENCE [LARGE SCALE GENOMIC DNA]</scope>
    <source>
        <strain evidence="3">JCM 31696</strain>
    </source>
</reference>
<protein>
    <submittedName>
        <fullName evidence="2">Tn3 family transposase</fullName>
    </submittedName>
</protein>
<gene>
    <name evidence="2" type="ORF">ACFQ07_27745</name>
</gene>
<name>A0ABW3CNF5_9ACTN</name>
<feature type="domain" description="Tn3 transposase DDE" evidence="1">
    <location>
        <begin position="47"/>
        <end position="203"/>
    </location>
</feature>
<evidence type="ECO:0000313" key="3">
    <source>
        <dbReference type="Proteomes" id="UP001597083"/>
    </source>
</evidence>
<proteinExistence type="predicted"/>
<feature type="non-terminal residue" evidence="2">
    <location>
        <position position="203"/>
    </location>
</feature>
<dbReference type="Proteomes" id="UP001597083">
    <property type="component" value="Unassembled WGS sequence"/>
</dbReference>
<accession>A0ABW3CNF5</accession>
<organism evidence="2 3">
    <name type="scientific">Actinomadura adrarensis</name>
    <dbReference type="NCBI Taxonomy" id="1819600"/>
    <lineage>
        <taxon>Bacteria</taxon>
        <taxon>Bacillati</taxon>
        <taxon>Actinomycetota</taxon>
        <taxon>Actinomycetes</taxon>
        <taxon>Streptosporangiales</taxon>
        <taxon>Thermomonosporaceae</taxon>
        <taxon>Actinomadura</taxon>
    </lineage>
</organism>
<evidence type="ECO:0000259" key="1">
    <source>
        <dbReference type="Pfam" id="PF01526"/>
    </source>
</evidence>
<dbReference type="Pfam" id="PF01526">
    <property type="entry name" value="DDE_Tnp_Tn3"/>
    <property type="match status" value="1"/>
</dbReference>